<evidence type="ECO:0000256" key="2">
    <source>
        <dbReference type="ARBA" id="ARBA00009189"/>
    </source>
</evidence>
<evidence type="ECO:0000256" key="11">
    <source>
        <dbReference type="ARBA" id="ARBA00023118"/>
    </source>
</evidence>
<comment type="function">
    <text evidence="13">CRISPR (clustered regularly interspaced short palindromic repeat) is an adaptive immune system that provides protection against mobile genetic elements (viruses, transposable elements and conjugative plasmids). CRISPR clusters contain sequences complementary to antecedent mobile elements and target invading nucleic acids. CRISPR clusters are transcribed and processed into CRISPR RNA (crRNA).</text>
</comment>
<evidence type="ECO:0000256" key="12">
    <source>
        <dbReference type="ARBA" id="ARBA00023211"/>
    </source>
</evidence>
<keyword evidence="9 13" id="KW-0408">Iron</keyword>
<evidence type="ECO:0000313" key="16">
    <source>
        <dbReference type="Proteomes" id="UP000220904"/>
    </source>
</evidence>
<dbReference type="EMBL" id="NOUV01000020">
    <property type="protein sequence ID" value="PDX85627.1"/>
    <property type="molecule type" value="Genomic_DNA"/>
</dbReference>
<evidence type="ECO:0000256" key="6">
    <source>
        <dbReference type="ARBA" id="ARBA00022723"/>
    </source>
</evidence>
<comment type="caution">
    <text evidence="15">The sequence shown here is derived from an EMBL/GenBank/DDBJ whole genome shotgun (WGS) entry which is preliminary data.</text>
</comment>
<keyword evidence="10 13" id="KW-0411">Iron-sulfur</keyword>
<evidence type="ECO:0000256" key="4">
    <source>
        <dbReference type="ARBA" id="ARBA00020049"/>
    </source>
</evidence>
<evidence type="ECO:0000256" key="1">
    <source>
        <dbReference type="ARBA" id="ARBA00001966"/>
    </source>
</evidence>
<dbReference type="GO" id="GO:0051536">
    <property type="term" value="F:iron-sulfur cluster binding"/>
    <property type="evidence" value="ECO:0007669"/>
    <property type="project" value="UniProtKB-KW"/>
</dbReference>
<dbReference type="AlphaFoldDB" id="A0A2A7B2I9"/>
<evidence type="ECO:0000313" key="15">
    <source>
        <dbReference type="EMBL" id="PDX85627.1"/>
    </source>
</evidence>
<dbReference type="RefSeq" id="WP_097793569.1">
    <property type="nucleotide sequence ID" value="NZ_NOUV01000020.1"/>
</dbReference>
<dbReference type="InterPro" id="IPR013343">
    <property type="entry name" value="CRISPR-assoc_prot_Cas4"/>
</dbReference>
<comment type="cofactor">
    <cofactor evidence="1">
        <name>[4Fe-4S] cluster</name>
        <dbReference type="ChEBI" id="CHEBI:49883"/>
    </cofactor>
</comment>
<dbReference type="Pfam" id="PF01930">
    <property type="entry name" value="Cas_Cas4"/>
    <property type="match status" value="1"/>
</dbReference>
<gene>
    <name evidence="15" type="primary">cas4</name>
    <name evidence="15" type="ORF">CHR60_14240</name>
</gene>
<proteinExistence type="inferred from homology"/>
<dbReference type="InterPro" id="IPR011604">
    <property type="entry name" value="PDDEXK-like_dom_sf"/>
</dbReference>
<comment type="cofactor">
    <cofactor evidence="13">
        <name>iron-sulfur cluster</name>
        <dbReference type="ChEBI" id="CHEBI:30408"/>
    </cofactor>
</comment>
<keyword evidence="7 13" id="KW-0378">Hydrolase</keyword>
<keyword evidence="12 13" id="KW-0464">Manganese</keyword>
<dbReference type="InterPro" id="IPR051827">
    <property type="entry name" value="Cas4_exonuclease"/>
</dbReference>
<evidence type="ECO:0000256" key="9">
    <source>
        <dbReference type="ARBA" id="ARBA00023004"/>
    </source>
</evidence>
<dbReference type="Proteomes" id="UP000220904">
    <property type="component" value="Unassembled WGS sequence"/>
</dbReference>
<comment type="cofactor">
    <cofactor evidence="13">
        <name>Mg(2+)</name>
        <dbReference type="ChEBI" id="CHEBI:18420"/>
    </cofactor>
    <cofactor evidence="13">
        <name>Mn(2+)</name>
        <dbReference type="ChEBI" id="CHEBI:29035"/>
    </cofactor>
    <text evidence="13">Mg(2+) or Mn(2+) required for ssDNA cleavage activity.</text>
</comment>
<evidence type="ECO:0000256" key="3">
    <source>
        <dbReference type="ARBA" id="ARBA00012768"/>
    </source>
</evidence>
<keyword evidence="8 13" id="KW-0269">Exonuclease</keyword>
<dbReference type="NCBIfam" id="TIGR00372">
    <property type="entry name" value="cas4"/>
    <property type="match status" value="1"/>
</dbReference>
<dbReference type="Gene3D" id="3.90.320.10">
    <property type="match status" value="1"/>
</dbReference>
<keyword evidence="6 13" id="KW-0479">Metal-binding</keyword>
<dbReference type="GO" id="GO:0004527">
    <property type="term" value="F:exonuclease activity"/>
    <property type="evidence" value="ECO:0007669"/>
    <property type="project" value="UniProtKB-KW"/>
</dbReference>
<organism evidence="15 16">
    <name type="scientific">Faecalibacterium prausnitzii</name>
    <dbReference type="NCBI Taxonomy" id="853"/>
    <lineage>
        <taxon>Bacteria</taxon>
        <taxon>Bacillati</taxon>
        <taxon>Bacillota</taxon>
        <taxon>Clostridia</taxon>
        <taxon>Eubacteriales</taxon>
        <taxon>Oscillospiraceae</taxon>
        <taxon>Faecalibacterium</taxon>
    </lineage>
</organism>
<sequence>MSAPDDYLLMSGIQHFCFCRRQWALIHLEQQWSENLRTAEGRLEHTRCHDTAQTERRGDLLITRGMKVVSHRLRLSGDCDVVEFRADPEGIPLQHTEGRWQPMPVEYKHGRAKENDADRLQLCAQAMALEEMLACDIPQAALFYEETRRRELVPLTDALRQKTQAMADEMNQYFARGYTPKVKPGTFCNACSLKELCLPALYKRADPRAYLKAYLDEVQAEDTP</sequence>
<evidence type="ECO:0000256" key="8">
    <source>
        <dbReference type="ARBA" id="ARBA00022839"/>
    </source>
</evidence>
<feature type="domain" description="DUF83" evidence="14">
    <location>
        <begin position="12"/>
        <end position="198"/>
    </location>
</feature>
<evidence type="ECO:0000256" key="5">
    <source>
        <dbReference type="ARBA" id="ARBA00022722"/>
    </source>
</evidence>
<keyword evidence="11 13" id="KW-0051">Antiviral defense</keyword>
<protein>
    <recommendedName>
        <fullName evidence="4 13">CRISPR-associated exonuclease Cas4</fullName>
        <ecNumber evidence="3 13">3.1.12.1</ecNumber>
    </recommendedName>
</protein>
<dbReference type="InterPro" id="IPR022765">
    <property type="entry name" value="Dna2/Cas4_DUF83"/>
</dbReference>
<reference evidence="15 16" key="1">
    <citation type="journal article" date="2017" name="Front. Microbiol.">
        <title>New Insights into the Diversity of the Genus Faecalibacterium.</title>
        <authorList>
            <person name="Benevides L."/>
            <person name="Burman S."/>
            <person name="Martin R."/>
            <person name="Robert V."/>
            <person name="Thomas M."/>
            <person name="Miquel S."/>
            <person name="Chain F."/>
            <person name="Sokol H."/>
            <person name="Bermudez-Humaran L.G."/>
            <person name="Morrison M."/>
            <person name="Langella P."/>
            <person name="Azevedo V.A."/>
            <person name="Chatel J.M."/>
            <person name="Soares S."/>
        </authorList>
    </citation>
    <scope>NUCLEOTIDE SEQUENCE [LARGE SCALE GENOMIC DNA]</scope>
    <source>
        <strain evidence="15 16">AHMP21</strain>
    </source>
</reference>
<dbReference type="PANTHER" id="PTHR36531:SF6">
    <property type="entry name" value="DNA REPLICATION ATP-DEPENDENT HELICASE_NUCLEASE DNA2"/>
    <property type="match status" value="1"/>
</dbReference>
<keyword evidence="5 13" id="KW-0540">Nuclease</keyword>
<dbReference type="OrthoDB" id="9781776at2"/>
<evidence type="ECO:0000256" key="7">
    <source>
        <dbReference type="ARBA" id="ARBA00022801"/>
    </source>
</evidence>
<accession>A0A2A7B2I9</accession>
<name>A0A2A7B2I9_9FIRM</name>
<dbReference type="PANTHER" id="PTHR36531">
    <property type="entry name" value="CRISPR-ASSOCIATED EXONUCLEASE CAS4"/>
    <property type="match status" value="1"/>
</dbReference>
<dbReference type="GO" id="GO:0046872">
    <property type="term" value="F:metal ion binding"/>
    <property type="evidence" value="ECO:0007669"/>
    <property type="project" value="UniProtKB-KW"/>
</dbReference>
<evidence type="ECO:0000256" key="13">
    <source>
        <dbReference type="RuleBase" id="RU365022"/>
    </source>
</evidence>
<evidence type="ECO:0000259" key="14">
    <source>
        <dbReference type="Pfam" id="PF01930"/>
    </source>
</evidence>
<comment type="similarity">
    <text evidence="2 13">Belongs to the CRISPR-associated exonuclease Cas4 family.</text>
</comment>
<evidence type="ECO:0000256" key="10">
    <source>
        <dbReference type="ARBA" id="ARBA00023014"/>
    </source>
</evidence>
<dbReference type="GO" id="GO:0051607">
    <property type="term" value="P:defense response to virus"/>
    <property type="evidence" value="ECO:0007669"/>
    <property type="project" value="UniProtKB-KW"/>
</dbReference>
<dbReference type="EC" id="3.1.12.1" evidence="3 13"/>